<dbReference type="InterPro" id="IPR051010">
    <property type="entry name" value="BCAA_transport"/>
</dbReference>
<keyword evidence="7" id="KW-1185">Reference proteome</keyword>
<evidence type="ECO:0000256" key="4">
    <source>
        <dbReference type="SAM" id="SignalP"/>
    </source>
</evidence>
<evidence type="ECO:0000313" key="6">
    <source>
        <dbReference type="EMBL" id="MDO9709726.1"/>
    </source>
</evidence>
<keyword evidence="3" id="KW-0813">Transport</keyword>
<accession>A0ABT9E0Q8</accession>
<evidence type="ECO:0000259" key="5">
    <source>
        <dbReference type="Pfam" id="PF13458"/>
    </source>
</evidence>
<feature type="domain" description="Leucine-binding protein" evidence="5">
    <location>
        <begin position="52"/>
        <end position="245"/>
    </location>
</feature>
<dbReference type="RefSeq" id="WP_305104593.1">
    <property type="nucleotide sequence ID" value="NZ_JAUTWS010000013.1"/>
</dbReference>
<dbReference type="InterPro" id="IPR028081">
    <property type="entry name" value="Leu-bd"/>
</dbReference>
<comment type="similarity">
    <text evidence="1">Belongs to the leucine-binding protein family.</text>
</comment>
<feature type="signal peptide" evidence="4">
    <location>
        <begin position="1"/>
        <end position="19"/>
    </location>
</feature>
<dbReference type="Gene3D" id="3.40.50.2300">
    <property type="match status" value="2"/>
</dbReference>
<dbReference type="InterPro" id="IPR028082">
    <property type="entry name" value="Peripla_BP_I"/>
</dbReference>
<sequence>MTRSLAILAALLWGMAAAAQPAATRDIPILYLERSIERPATLSSLDLPPTDAGLQGARLGLADAMAAGRLIGQRVTLAERVLEPGADLAEALRAALAEAMPAAILANLPAADLLRLADLPEARDLTVLNAAAPEDALRGAECRRNLLHVHPSRAMLADAVMQFAARRRWSKLFLVLGQTPEDAAWAEALRLAARKFNQRIVGEKRFGTDGADLRDTAAAEMPVLTQGPDYDMVLVADAWKDFARFVPYNTWLPRPVAGSAGLEPVAWSPAAEQWGATQLQNRFERQAGRPMTGIDWSAWAAMRAVAQAATAAGSAEPARVGAALRAPGFSFAGFKGRPLSFRPWDGQLRQPIQLAMPGAVVAVAPLEGYLHRRTELDTLGPDEPETACRR</sequence>
<feature type="chain" id="PRO_5046549243" evidence="4">
    <location>
        <begin position="20"/>
        <end position="390"/>
    </location>
</feature>
<reference evidence="6 7" key="1">
    <citation type="submission" date="2023-08" db="EMBL/GenBank/DDBJ databases">
        <title>The draft genome sequence of Paracraurococcus sp. LOR1-02.</title>
        <authorList>
            <person name="Kingkaew E."/>
            <person name="Tanasupawat S."/>
        </authorList>
    </citation>
    <scope>NUCLEOTIDE SEQUENCE [LARGE SCALE GENOMIC DNA]</scope>
    <source>
        <strain evidence="6 7">LOR1-02</strain>
    </source>
</reference>
<evidence type="ECO:0000256" key="1">
    <source>
        <dbReference type="ARBA" id="ARBA00010062"/>
    </source>
</evidence>
<dbReference type="PANTHER" id="PTHR30483">
    <property type="entry name" value="LEUCINE-SPECIFIC-BINDING PROTEIN"/>
    <property type="match status" value="1"/>
</dbReference>
<dbReference type="PANTHER" id="PTHR30483:SF6">
    <property type="entry name" value="PERIPLASMIC BINDING PROTEIN OF ABC TRANSPORTER FOR NATURAL AMINO ACIDS"/>
    <property type="match status" value="1"/>
</dbReference>
<proteinExistence type="inferred from homology"/>
<dbReference type="Proteomes" id="UP001243009">
    <property type="component" value="Unassembled WGS sequence"/>
</dbReference>
<dbReference type="EMBL" id="JAUTWS010000013">
    <property type="protein sequence ID" value="MDO9709726.1"/>
    <property type="molecule type" value="Genomic_DNA"/>
</dbReference>
<keyword evidence="2 4" id="KW-0732">Signal</keyword>
<dbReference type="InterPro" id="IPR022478">
    <property type="entry name" value="ABC_transptr_sub-bd_PQQ"/>
</dbReference>
<name>A0ABT9E0Q8_9PROT</name>
<dbReference type="SUPFAM" id="SSF53822">
    <property type="entry name" value="Periplasmic binding protein-like I"/>
    <property type="match status" value="1"/>
</dbReference>
<keyword evidence="3" id="KW-0029">Amino-acid transport</keyword>
<dbReference type="Pfam" id="PF13458">
    <property type="entry name" value="Peripla_BP_6"/>
    <property type="match status" value="1"/>
</dbReference>
<dbReference type="NCBIfam" id="TIGR03863">
    <property type="entry name" value="PQQ_ABC_bind"/>
    <property type="match status" value="1"/>
</dbReference>
<gene>
    <name evidence="6" type="ORF">Q7A36_15345</name>
</gene>
<protein>
    <submittedName>
        <fullName evidence="6">ABC transporter substrate-binding protein</fullName>
    </submittedName>
</protein>
<evidence type="ECO:0000256" key="2">
    <source>
        <dbReference type="ARBA" id="ARBA00022729"/>
    </source>
</evidence>
<evidence type="ECO:0000256" key="3">
    <source>
        <dbReference type="ARBA" id="ARBA00022970"/>
    </source>
</evidence>
<comment type="caution">
    <text evidence="6">The sequence shown here is derived from an EMBL/GenBank/DDBJ whole genome shotgun (WGS) entry which is preliminary data.</text>
</comment>
<organism evidence="6 7">
    <name type="scientific">Paracraurococcus lichenis</name>
    <dbReference type="NCBI Taxonomy" id="3064888"/>
    <lineage>
        <taxon>Bacteria</taxon>
        <taxon>Pseudomonadati</taxon>
        <taxon>Pseudomonadota</taxon>
        <taxon>Alphaproteobacteria</taxon>
        <taxon>Acetobacterales</taxon>
        <taxon>Roseomonadaceae</taxon>
        <taxon>Paracraurococcus</taxon>
    </lineage>
</organism>
<evidence type="ECO:0000313" key="7">
    <source>
        <dbReference type="Proteomes" id="UP001243009"/>
    </source>
</evidence>